<dbReference type="AlphaFoldDB" id="A0AAD9CXJ2"/>
<name>A0AAD9CXJ2_PAPLA</name>
<comment type="similarity">
    <text evidence="1">Belongs to the peptidase C14B family.</text>
</comment>
<dbReference type="PANTHER" id="PTHR48104">
    <property type="entry name" value="METACASPASE-4"/>
    <property type="match status" value="1"/>
</dbReference>
<feature type="non-terminal residue" evidence="3">
    <location>
        <position position="1"/>
    </location>
</feature>
<reference evidence="3" key="1">
    <citation type="submission" date="2023-02" db="EMBL/GenBank/DDBJ databases">
        <title>Identification and recombinant expression of a fungal hydrolase from Papiliotrema laurentii that hydrolyzes apple cutin and clears colloidal polyester polyurethane.</title>
        <authorList>
            <consortium name="DOE Joint Genome Institute"/>
            <person name="Roman V.A."/>
            <person name="Bojanowski C."/>
            <person name="Crable B.R."/>
            <person name="Wagner D.N."/>
            <person name="Hung C.S."/>
            <person name="Nadeau L.J."/>
            <person name="Schratz L."/>
            <person name="Haridas S."/>
            <person name="Pangilinan J."/>
            <person name="Lipzen A."/>
            <person name="Na H."/>
            <person name="Yan M."/>
            <person name="Ng V."/>
            <person name="Grigoriev I.V."/>
            <person name="Spatafora J.W."/>
            <person name="Barlow D."/>
            <person name="Biffinger J."/>
            <person name="Kelley-Loughnane N."/>
            <person name="Varaljay V.A."/>
            <person name="Crookes-Goodson W.J."/>
        </authorList>
    </citation>
    <scope>NUCLEOTIDE SEQUENCE</scope>
    <source>
        <strain evidence="3">5307AH</strain>
    </source>
</reference>
<evidence type="ECO:0000256" key="1">
    <source>
        <dbReference type="ARBA" id="ARBA00009005"/>
    </source>
</evidence>
<comment type="caution">
    <text evidence="3">The sequence shown here is derived from an EMBL/GenBank/DDBJ whole genome shotgun (WGS) entry which is preliminary data.</text>
</comment>
<dbReference type="InterPro" id="IPR050452">
    <property type="entry name" value="Metacaspase"/>
</dbReference>
<dbReference type="InterPro" id="IPR011600">
    <property type="entry name" value="Pept_C14_caspase"/>
</dbReference>
<evidence type="ECO:0000259" key="2">
    <source>
        <dbReference type="Pfam" id="PF00656"/>
    </source>
</evidence>
<dbReference type="GO" id="GO:0006508">
    <property type="term" value="P:proteolysis"/>
    <property type="evidence" value="ECO:0007669"/>
    <property type="project" value="InterPro"/>
</dbReference>
<dbReference type="GO" id="GO:0004197">
    <property type="term" value="F:cysteine-type endopeptidase activity"/>
    <property type="evidence" value="ECO:0007669"/>
    <property type="project" value="InterPro"/>
</dbReference>
<accession>A0AAD9CXJ2</accession>
<dbReference type="GO" id="GO:0005737">
    <property type="term" value="C:cytoplasm"/>
    <property type="evidence" value="ECO:0007669"/>
    <property type="project" value="TreeGrafter"/>
</dbReference>
<evidence type="ECO:0000313" key="3">
    <source>
        <dbReference type="EMBL" id="KAK1923332.1"/>
    </source>
</evidence>
<dbReference type="Proteomes" id="UP001182556">
    <property type="component" value="Unassembled WGS sequence"/>
</dbReference>
<protein>
    <submittedName>
        <fullName evidence="3">Peptidase C14, caspase domain-containing protein</fullName>
    </submittedName>
</protein>
<gene>
    <name evidence="3" type="ORF">DB88DRAFT_440944</name>
</gene>
<feature type="domain" description="Peptidase C14 caspase" evidence="2">
    <location>
        <begin position="28"/>
        <end position="316"/>
    </location>
</feature>
<dbReference type="Gene3D" id="3.40.50.12660">
    <property type="match status" value="2"/>
</dbReference>
<dbReference type="Pfam" id="PF00656">
    <property type="entry name" value="Peptidase_C14"/>
    <property type="match status" value="1"/>
</dbReference>
<keyword evidence="4" id="KW-1185">Reference proteome</keyword>
<sequence>ERFGQSFEIEDSEHVIQPFFQYSRCVGRRKALLVGINYTGTNHPLKGCINDVKNMHKFICDRFAYAKENIVVLTDDTHDAALFPTKANIVKYMHWLVEDAGYDDALYFHYSGHGTQVQDRAPDESDDADEAICPFDFETAGMLRDDESDHELLVKPLPAGARLTAIFDSCHSGSIMDIPYVYNPEKPPKEPVMSPAGDKSWLSQGIKHNRKLIQQIADLLAAATKPAPPGPALLRAANLMAATGSSPADVICWSGCLDDQKATDTFLNGHAVGAMSYAFITAMNQNPTQSYMELLKAIRAILKDRYTQTVQLSSSHRECSGIRKGCEADRAAINTDLEFIA</sequence>
<dbReference type="PANTHER" id="PTHR48104:SF30">
    <property type="entry name" value="METACASPASE-1"/>
    <property type="match status" value="1"/>
</dbReference>
<proteinExistence type="inferred from homology"/>
<dbReference type="EMBL" id="JAODAN010000007">
    <property type="protein sequence ID" value="KAK1923332.1"/>
    <property type="molecule type" value="Genomic_DNA"/>
</dbReference>
<organism evidence="3 4">
    <name type="scientific">Papiliotrema laurentii</name>
    <name type="common">Cryptococcus laurentii</name>
    <dbReference type="NCBI Taxonomy" id="5418"/>
    <lineage>
        <taxon>Eukaryota</taxon>
        <taxon>Fungi</taxon>
        <taxon>Dikarya</taxon>
        <taxon>Basidiomycota</taxon>
        <taxon>Agaricomycotina</taxon>
        <taxon>Tremellomycetes</taxon>
        <taxon>Tremellales</taxon>
        <taxon>Rhynchogastremaceae</taxon>
        <taxon>Papiliotrema</taxon>
    </lineage>
</organism>
<evidence type="ECO:0000313" key="4">
    <source>
        <dbReference type="Proteomes" id="UP001182556"/>
    </source>
</evidence>